<protein>
    <recommendedName>
        <fullName evidence="3">MotA/TolQ/ExbB proton channel domain-containing protein</fullName>
    </recommendedName>
</protein>
<feature type="transmembrane region" description="Helical" evidence="1">
    <location>
        <begin position="56"/>
        <end position="83"/>
    </location>
</feature>
<dbReference type="AlphaFoldDB" id="X1CW79"/>
<accession>X1CW79</accession>
<dbReference type="EMBL" id="BART01035204">
    <property type="protein sequence ID" value="GAH12072.1"/>
    <property type="molecule type" value="Genomic_DNA"/>
</dbReference>
<feature type="transmembrane region" description="Helical" evidence="1">
    <location>
        <begin position="12"/>
        <end position="33"/>
    </location>
</feature>
<keyword evidence="1" id="KW-0812">Transmembrane</keyword>
<evidence type="ECO:0000313" key="2">
    <source>
        <dbReference type="EMBL" id="GAH12072.1"/>
    </source>
</evidence>
<keyword evidence="1" id="KW-0472">Membrane</keyword>
<gene>
    <name evidence="2" type="ORF">S01H4_59894</name>
</gene>
<name>X1CW79_9ZZZZ</name>
<keyword evidence="1" id="KW-1133">Transmembrane helix</keyword>
<evidence type="ECO:0000256" key="1">
    <source>
        <dbReference type="SAM" id="Phobius"/>
    </source>
</evidence>
<comment type="caution">
    <text evidence="2">The sequence shown here is derived from an EMBL/GenBank/DDBJ whole genome shotgun (WGS) entry which is preliminary data.</text>
</comment>
<organism evidence="2">
    <name type="scientific">marine sediment metagenome</name>
    <dbReference type="NCBI Taxonomy" id="412755"/>
    <lineage>
        <taxon>unclassified sequences</taxon>
        <taxon>metagenomes</taxon>
        <taxon>ecological metagenomes</taxon>
    </lineage>
</organism>
<sequence>MDLNLGEVLGIGLSLVFGIIMLIIALGFLPGIFDATSDVLGHGNISDFTGAEESVAAIPTFVALAVMVVGLVLILAPVGIVGYKLMSGRK</sequence>
<reference evidence="2" key="1">
    <citation type="journal article" date="2014" name="Front. Microbiol.">
        <title>High frequency of phylogenetically diverse reductive dehalogenase-homologous genes in deep subseafloor sedimentary metagenomes.</title>
        <authorList>
            <person name="Kawai M."/>
            <person name="Futagami T."/>
            <person name="Toyoda A."/>
            <person name="Takaki Y."/>
            <person name="Nishi S."/>
            <person name="Hori S."/>
            <person name="Arai W."/>
            <person name="Tsubouchi T."/>
            <person name="Morono Y."/>
            <person name="Uchiyama I."/>
            <person name="Ito T."/>
            <person name="Fujiyama A."/>
            <person name="Inagaki F."/>
            <person name="Takami H."/>
        </authorList>
    </citation>
    <scope>NUCLEOTIDE SEQUENCE</scope>
    <source>
        <strain evidence="2">Expedition CK06-06</strain>
    </source>
</reference>
<proteinExistence type="predicted"/>
<evidence type="ECO:0008006" key="3">
    <source>
        <dbReference type="Google" id="ProtNLM"/>
    </source>
</evidence>